<feature type="transmembrane region" description="Helical" evidence="8">
    <location>
        <begin position="103"/>
        <end position="121"/>
    </location>
</feature>
<evidence type="ECO:0000313" key="10">
    <source>
        <dbReference type="Proteomes" id="UP000217265"/>
    </source>
</evidence>
<evidence type="ECO:0000256" key="3">
    <source>
        <dbReference type="ARBA" id="ARBA00022670"/>
    </source>
</evidence>
<keyword evidence="4 8" id="KW-0812">Transmembrane</keyword>
<dbReference type="InterPro" id="IPR019127">
    <property type="entry name" value="Exosortase"/>
</dbReference>
<comment type="subcellular location">
    <subcellularLocation>
        <location evidence="1">Cell membrane</location>
        <topology evidence="1">Multi-pass membrane protein</topology>
    </subcellularLocation>
</comment>
<keyword evidence="7 8" id="KW-0472">Membrane</keyword>
<dbReference type="AlphaFoldDB" id="A0A290Q2Q3"/>
<evidence type="ECO:0000256" key="5">
    <source>
        <dbReference type="ARBA" id="ARBA00022801"/>
    </source>
</evidence>
<gene>
    <name evidence="9" type="ORF">CMV30_02630</name>
</gene>
<dbReference type="RefSeq" id="WP_096054580.1">
    <property type="nucleotide sequence ID" value="NZ_CP023344.1"/>
</dbReference>
<feature type="transmembrane region" description="Helical" evidence="8">
    <location>
        <begin position="265"/>
        <end position="284"/>
    </location>
</feature>
<keyword evidence="10" id="KW-1185">Reference proteome</keyword>
<feature type="transmembrane region" description="Helical" evidence="8">
    <location>
        <begin position="201"/>
        <end position="218"/>
    </location>
</feature>
<evidence type="ECO:0000256" key="8">
    <source>
        <dbReference type="SAM" id="Phobius"/>
    </source>
</evidence>
<dbReference type="NCBIfam" id="TIGR04178">
    <property type="entry name" value="exo_archaeo"/>
    <property type="match status" value="1"/>
</dbReference>
<organism evidence="9 10">
    <name type="scientific">Nibricoccus aquaticus</name>
    <dbReference type="NCBI Taxonomy" id="2576891"/>
    <lineage>
        <taxon>Bacteria</taxon>
        <taxon>Pseudomonadati</taxon>
        <taxon>Verrucomicrobiota</taxon>
        <taxon>Opitutia</taxon>
        <taxon>Opitutales</taxon>
        <taxon>Opitutaceae</taxon>
        <taxon>Nibricoccus</taxon>
    </lineage>
</organism>
<keyword evidence="6 8" id="KW-1133">Transmembrane helix</keyword>
<evidence type="ECO:0000256" key="4">
    <source>
        <dbReference type="ARBA" id="ARBA00022692"/>
    </source>
</evidence>
<evidence type="ECO:0000313" key="9">
    <source>
        <dbReference type="EMBL" id="ATC62945.1"/>
    </source>
</evidence>
<proteinExistence type="predicted"/>
<feature type="transmembrane region" description="Helical" evidence="8">
    <location>
        <begin position="130"/>
        <end position="149"/>
    </location>
</feature>
<keyword evidence="5" id="KW-0378">Hydrolase</keyword>
<evidence type="ECO:0000256" key="1">
    <source>
        <dbReference type="ARBA" id="ARBA00004651"/>
    </source>
</evidence>
<dbReference type="OrthoDB" id="190428at2"/>
<dbReference type="GO" id="GO:0008233">
    <property type="term" value="F:peptidase activity"/>
    <property type="evidence" value="ECO:0007669"/>
    <property type="project" value="UniProtKB-KW"/>
</dbReference>
<feature type="transmembrane region" description="Helical" evidence="8">
    <location>
        <begin position="78"/>
        <end position="97"/>
    </location>
</feature>
<reference evidence="9 10" key="1">
    <citation type="submission" date="2017-09" db="EMBL/GenBank/DDBJ databases">
        <title>Complete genome sequence of Verrucomicrobial strain HZ-65, isolated from freshwater.</title>
        <authorList>
            <person name="Choi A."/>
        </authorList>
    </citation>
    <scope>NUCLEOTIDE SEQUENCE [LARGE SCALE GENOMIC DNA]</scope>
    <source>
        <strain evidence="9 10">HZ-65</strain>
    </source>
</reference>
<protein>
    <submittedName>
        <fullName evidence="9">Exosortase</fullName>
    </submittedName>
</protein>
<evidence type="ECO:0000256" key="6">
    <source>
        <dbReference type="ARBA" id="ARBA00022989"/>
    </source>
</evidence>
<sequence>MSAPASPAAPDARSRLQDLLLALAVLGFTAIVFWPPVHWLASQTFAHEQLKQSAILVVLAGLWIAFEKRRTLSLRLEFSNAVIAWFLAAYALAGGALLLKTPLLILAGLIAAAGGAVNYLFGAQAFRRTLPLLSVFAVLILCVLLFPVLDWPLRQMAGVESARFLKSIGLASQLAIQQTPDIRLLLITPQQTFLVATECNGFGLITSSLLLGLIRLLYRQAAWAWFVLLLPLCVLVAFVFNFLRIAAIVLLAPRFPAHYDVLHEIAGLIALYSGLGVVWLLTGWHRLSRPAA</sequence>
<evidence type="ECO:0000256" key="2">
    <source>
        <dbReference type="ARBA" id="ARBA00022475"/>
    </source>
</evidence>
<dbReference type="Pfam" id="PF09721">
    <property type="entry name" value="Exosortase_EpsH"/>
    <property type="match status" value="1"/>
</dbReference>
<dbReference type="InterPro" id="IPR026392">
    <property type="entry name" value="Exo/Archaeosortase_dom"/>
</dbReference>
<dbReference type="Proteomes" id="UP000217265">
    <property type="component" value="Chromosome"/>
</dbReference>
<keyword evidence="3" id="KW-0645">Protease</keyword>
<evidence type="ECO:0000256" key="7">
    <source>
        <dbReference type="ARBA" id="ARBA00023136"/>
    </source>
</evidence>
<feature type="transmembrane region" description="Helical" evidence="8">
    <location>
        <begin position="19"/>
        <end position="37"/>
    </location>
</feature>
<keyword evidence="2" id="KW-1003">Cell membrane</keyword>
<accession>A0A290Q2Q3</accession>
<dbReference type="GO" id="GO:0006508">
    <property type="term" value="P:proteolysis"/>
    <property type="evidence" value="ECO:0007669"/>
    <property type="project" value="UniProtKB-KW"/>
</dbReference>
<feature type="transmembrane region" description="Helical" evidence="8">
    <location>
        <begin position="225"/>
        <end position="253"/>
    </location>
</feature>
<dbReference type="EMBL" id="CP023344">
    <property type="protein sequence ID" value="ATC62945.1"/>
    <property type="molecule type" value="Genomic_DNA"/>
</dbReference>
<dbReference type="GO" id="GO:0005886">
    <property type="term" value="C:plasma membrane"/>
    <property type="evidence" value="ECO:0007669"/>
    <property type="project" value="UniProtKB-SubCell"/>
</dbReference>
<name>A0A290Q2Q3_9BACT</name>
<dbReference type="KEGG" id="vbh:CMV30_02630"/>